<dbReference type="SUPFAM" id="SSF56784">
    <property type="entry name" value="HAD-like"/>
    <property type="match status" value="1"/>
</dbReference>
<dbReference type="InterPro" id="IPR000150">
    <property type="entry name" value="Cof"/>
</dbReference>
<evidence type="ECO:0000313" key="1">
    <source>
        <dbReference type="EMBL" id="HJC86487.1"/>
    </source>
</evidence>
<gene>
    <name evidence="1" type="ORF">H9926_00520</name>
</gene>
<proteinExistence type="predicted"/>
<dbReference type="GO" id="GO:0005829">
    <property type="term" value="C:cytosol"/>
    <property type="evidence" value="ECO:0007669"/>
    <property type="project" value="TreeGrafter"/>
</dbReference>
<dbReference type="InterPro" id="IPR036412">
    <property type="entry name" value="HAD-like_sf"/>
</dbReference>
<keyword evidence="1" id="KW-0378">Hydrolase</keyword>
<reference evidence="1" key="2">
    <citation type="submission" date="2021-04" db="EMBL/GenBank/DDBJ databases">
        <authorList>
            <person name="Gilroy R."/>
        </authorList>
    </citation>
    <scope>NUCLEOTIDE SEQUENCE</scope>
    <source>
        <strain evidence="1">ChiBcec1-1630</strain>
    </source>
</reference>
<dbReference type="Proteomes" id="UP000823922">
    <property type="component" value="Unassembled WGS sequence"/>
</dbReference>
<dbReference type="SFLD" id="SFLDS00003">
    <property type="entry name" value="Haloacid_Dehalogenase"/>
    <property type="match status" value="1"/>
</dbReference>
<dbReference type="Gene3D" id="3.40.50.1000">
    <property type="entry name" value="HAD superfamily/HAD-like"/>
    <property type="match status" value="1"/>
</dbReference>
<dbReference type="Pfam" id="PF08282">
    <property type="entry name" value="Hydrolase_3"/>
    <property type="match status" value="1"/>
</dbReference>
<dbReference type="AlphaFoldDB" id="A0A9D2TQ17"/>
<dbReference type="NCBIfam" id="TIGR01484">
    <property type="entry name" value="HAD-SF-IIB"/>
    <property type="match status" value="1"/>
</dbReference>
<protein>
    <submittedName>
        <fullName evidence="1">Cof-type HAD-IIB family hydrolase</fullName>
    </submittedName>
</protein>
<reference evidence="1" key="1">
    <citation type="journal article" date="2021" name="PeerJ">
        <title>Extensive microbial diversity within the chicken gut microbiome revealed by metagenomics and culture.</title>
        <authorList>
            <person name="Gilroy R."/>
            <person name="Ravi A."/>
            <person name="Getino M."/>
            <person name="Pursley I."/>
            <person name="Horton D.L."/>
            <person name="Alikhan N.F."/>
            <person name="Baker D."/>
            <person name="Gharbi K."/>
            <person name="Hall N."/>
            <person name="Watson M."/>
            <person name="Adriaenssens E.M."/>
            <person name="Foster-Nyarko E."/>
            <person name="Jarju S."/>
            <person name="Secka A."/>
            <person name="Antonio M."/>
            <person name="Oren A."/>
            <person name="Chaudhuri R.R."/>
            <person name="La Ragione R."/>
            <person name="Hildebrand F."/>
            <person name="Pallen M.J."/>
        </authorList>
    </citation>
    <scope>NUCLEOTIDE SEQUENCE</scope>
    <source>
        <strain evidence="1">ChiBcec1-1630</strain>
    </source>
</reference>
<name>A0A9D2TQ17_9FIRM</name>
<dbReference type="GO" id="GO:0016791">
    <property type="term" value="F:phosphatase activity"/>
    <property type="evidence" value="ECO:0007669"/>
    <property type="project" value="UniProtKB-ARBA"/>
</dbReference>
<evidence type="ECO:0000313" key="2">
    <source>
        <dbReference type="Proteomes" id="UP000823922"/>
    </source>
</evidence>
<dbReference type="GO" id="GO:0000287">
    <property type="term" value="F:magnesium ion binding"/>
    <property type="evidence" value="ECO:0007669"/>
    <property type="project" value="TreeGrafter"/>
</dbReference>
<comment type="caution">
    <text evidence="1">The sequence shown here is derived from an EMBL/GenBank/DDBJ whole genome shotgun (WGS) entry which is preliminary data.</text>
</comment>
<organism evidence="1 2">
    <name type="scientific">Candidatus Eisenbergiella intestinigallinarum</name>
    <dbReference type="NCBI Taxonomy" id="2838549"/>
    <lineage>
        <taxon>Bacteria</taxon>
        <taxon>Bacillati</taxon>
        <taxon>Bacillota</taxon>
        <taxon>Clostridia</taxon>
        <taxon>Lachnospirales</taxon>
        <taxon>Lachnospiraceae</taxon>
        <taxon>Eisenbergiella</taxon>
    </lineage>
</organism>
<dbReference type="Gene3D" id="3.30.1240.10">
    <property type="match status" value="1"/>
</dbReference>
<sequence length="260" mass="28848">MIRMICLDYDNTIYDHKQGKIPDSARAAIEAIRGKCRIVLASGRFFKDVWNAPMLEEIRPDGVIHANGALIEADGKELEETWIDPDVQRQVIEFAYENNLCLGGLYQGRWYTTNKVKQTERWGGNEALHARGLEDARELIGVPMHGLFLDDSVEAAKLIAARFPQLRTPIMSEERGGADVLPVFLSKAYGLQKLAEHWGISLEETAAVGDSMNDYEMVREAGVGIAMGNAVSKLKEAADYVTADIGEDGLEKAFEYLGLL</sequence>
<dbReference type="PANTHER" id="PTHR10000">
    <property type="entry name" value="PHOSPHOSERINE PHOSPHATASE"/>
    <property type="match status" value="1"/>
</dbReference>
<dbReference type="EMBL" id="DWVS01000018">
    <property type="protein sequence ID" value="HJC86487.1"/>
    <property type="molecule type" value="Genomic_DNA"/>
</dbReference>
<dbReference type="InterPro" id="IPR006379">
    <property type="entry name" value="HAD-SF_hydro_IIB"/>
</dbReference>
<accession>A0A9D2TQ17</accession>
<dbReference type="SFLD" id="SFLDG01140">
    <property type="entry name" value="C2.B:_Phosphomannomutase_and_P"/>
    <property type="match status" value="1"/>
</dbReference>
<dbReference type="NCBIfam" id="TIGR00099">
    <property type="entry name" value="Cof-subfamily"/>
    <property type="match status" value="1"/>
</dbReference>
<dbReference type="InterPro" id="IPR023214">
    <property type="entry name" value="HAD_sf"/>
</dbReference>
<dbReference type="PANTHER" id="PTHR10000:SF8">
    <property type="entry name" value="HAD SUPERFAMILY HYDROLASE-LIKE, TYPE 3"/>
    <property type="match status" value="1"/>
</dbReference>